<feature type="non-terminal residue" evidence="2">
    <location>
        <position position="88"/>
    </location>
</feature>
<evidence type="ECO:0000313" key="3">
    <source>
        <dbReference type="Proteomes" id="UP000248597"/>
    </source>
</evidence>
<dbReference type="Pfam" id="PF20109">
    <property type="entry name" value="Trans_reg_dom"/>
    <property type="match status" value="1"/>
</dbReference>
<comment type="caution">
    <text evidence="2">The sequence shown here is derived from an EMBL/GenBank/DDBJ whole genome shotgun (WGS) entry which is preliminary data.</text>
</comment>
<organism evidence="2 3">
    <name type="scientific">Sphingopyxis macrogoltabida</name>
    <name type="common">Sphingomonas macrogoltabidus</name>
    <dbReference type="NCBI Taxonomy" id="33050"/>
    <lineage>
        <taxon>Bacteria</taxon>
        <taxon>Pseudomonadati</taxon>
        <taxon>Pseudomonadota</taxon>
        <taxon>Alphaproteobacteria</taxon>
        <taxon>Sphingomonadales</taxon>
        <taxon>Sphingomonadaceae</taxon>
        <taxon>Sphingopyxis</taxon>
    </lineage>
</organism>
<dbReference type="Proteomes" id="UP000248597">
    <property type="component" value="Unassembled WGS sequence"/>
</dbReference>
<dbReference type="InterPro" id="IPR045465">
    <property type="entry name" value="Trans_reg_dom"/>
</dbReference>
<dbReference type="EMBL" id="QFPJ01000110">
    <property type="protein sequence ID" value="PZQ20004.1"/>
    <property type="molecule type" value="Genomic_DNA"/>
</dbReference>
<accession>A0A2W5KVH3</accession>
<gene>
    <name evidence="2" type="ORF">DI569_16740</name>
</gene>
<dbReference type="AlphaFoldDB" id="A0A2W5KVH3"/>
<evidence type="ECO:0000259" key="1">
    <source>
        <dbReference type="Pfam" id="PF20109"/>
    </source>
</evidence>
<protein>
    <recommendedName>
        <fullName evidence="1">Transcriptional regulator-like domain-containing protein</fullName>
    </recommendedName>
</protein>
<evidence type="ECO:0000313" key="2">
    <source>
        <dbReference type="EMBL" id="PZQ20004.1"/>
    </source>
</evidence>
<feature type="domain" description="Transcriptional regulator-like" evidence="1">
    <location>
        <begin position="12"/>
        <end position="46"/>
    </location>
</feature>
<name>A0A2W5KVH3_SPHMC</name>
<reference evidence="2 3" key="1">
    <citation type="submission" date="2017-08" db="EMBL/GenBank/DDBJ databases">
        <title>Infants hospitalized years apart are colonized by the same room-sourced microbial strains.</title>
        <authorList>
            <person name="Brooks B."/>
            <person name="Olm M.R."/>
            <person name="Firek B.A."/>
            <person name="Baker R."/>
            <person name="Thomas B.C."/>
            <person name="Morowitz M.J."/>
            <person name="Banfield J.F."/>
        </authorList>
    </citation>
    <scope>NUCLEOTIDE SEQUENCE [LARGE SCALE GENOMIC DNA]</scope>
    <source>
        <strain evidence="2">S2_005_003_R2_47</strain>
    </source>
</reference>
<sequence length="88" mass="9571">MASACLPGPVCDWRDAEAYAWLLHAGRAAFAWEWLRRDGGYRSGWRDDFAAFGLLAPVDPDGDARWARPCWSSAVDPAVLQCMVGGAG</sequence>
<proteinExistence type="predicted"/>